<evidence type="ECO:0000313" key="1">
    <source>
        <dbReference type="EMBL" id="AJF97656.1"/>
    </source>
</evidence>
<dbReference type="KEGG" id="vg:23462573"/>
<name>A0A0B5J9X4_9VIRU</name>
<dbReference type="Proteomes" id="UP000202511">
    <property type="component" value="Segment"/>
</dbReference>
<reference evidence="1 2" key="1">
    <citation type="journal article" date="2015" name="Parasitol. Res.">
        <title>Viruses in close associations with free-living amoebae.</title>
        <authorList>
            <person name="Scheid P."/>
        </authorList>
    </citation>
    <scope>NUCLEOTIDE SEQUENCE [LARGE SCALE GENOMIC DNA]</scope>
    <source>
        <strain evidence="1">KlaHel</strain>
    </source>
</reference>
<protein>
    <submittedName>
        <fullName evidence="1">Uncharacterized protein</fullName>
    </submittedName>
</protein>
<dbReference type="RefSeq" id="YP_009119891.1">
    <property type="nucleotide sequence ID" value="NC_026440.1"/>
</dbReference>
<accession>A0A0B5J9X4</accession>
<dbReference type="GeneID" id="23462573"/>
<organism evidence="1 2">
    <name type="scientific">Pandoravirus inopinatum</name>
    <dbReference type="NCBI Taxonomy" id="1605721"/>
    <lineage>
        <taxon>Viruses</taxon>
        <taxon>Pandoravirus</taxon>
    </lineage>
</organism>
<dbReference type="EMBL" id="KP136319">
    <property type="protein sequence ID" value="AJF97656.1"/>
    <property type="molecule type" value="Genomic_DNA"/>
</dbReference>
<proteinExistence type="predicted"/>
<sequence>MSVPASRFRLHTLCPCRGSDGPNQKKVADKANHKRKKPNHMQIVFLGARRSAFVVGDDAAPRRWLGGCLKEKKGQSLCAPSRLRLVSQGNIKMVFFRAVERINSAAEWEPKGGRRSWPAQCCADGSRLVGRP</sequence>
<evidence type="ECO:0000313" key="2">
    <source>
        <dbReference type="Proteomes" id="UP000202511"/>
    </source>
</evidence>